<sequence length="499" mass="56947">MQSPQITAKKASILLVGFMTLLHLILAFNVELGGDEAHYALYGLMPDWSYFDHPPLIGWLQIIPMWLAPYDWSARIVPIALYAILNYLLYQITVIFFNEKEAGSKWKGFASLVILNTSLILSLMGMAMLPDNPLMVSVLALVLITHKLLHTNHIKYWILLGVFVGLAALSKYTAVTVIASLVLIMLIEKKWAWLTSKGLWIAIVVALVLISPILYWNAIHEWASFIYQIEHGTNSSDWRISRLLQTQATQFFAYTPFLFIFGWWMMLKPSNYLKQNSRLLLLFALPITLLFAWGSGYEKSLPHWVSLAWVLLIPIIVDFLWQIRHRTWVKVISGLHIVLMGVAVLVIHSLLFKPWIPFPDHKHPLQGDHGWPQAAKTAIELQQMHSKTAEELPLFVSNWSYASHLTWYSRPQPVYITSAKQTQFEFWFGKPTNGMNGILVAPHYEDNPPETGTLNHFESCKALKTEDLMGAGSIIVTYHYYLCKNFQAEQPGLVSSVSQ</sequence>
<feature type="transmembrane region" description="Helical" evidence="8">
    <location>
        <begin position="199"/>
        <end position="218"/>
    </location>
</feature>
<dbReference type="Proteomes" id="UP001222275">
    <property type="component" value="Chromosome"/>
</dbReference>
<keyword evidence="5 8" id="KW-0812">Transmembrane</keyword>
<gene>
    <name evidence="10" type="ORF">NR989_08765</name>
</gene>
<organism evidence="10 11">
    <name type="scientific">Thiomicrorhabdus lithotrophica</name>
    <dbReference type="NCBI Taxonomy" id="2949997"/>
    <lineage>
        <taxon>Bacteria</taxon>
        <taxon>Pseudomonadati</taxon>
        <taxon>Pseudomonadota</taxon>
        <taxon>Gammaproteobacteria</taxon>
        <taxon>Thiotrichales</taxon>
        <taxon>Piscirickettsiaceae</taxon>
        <taxon>Thiomicrorhabdus</taxon>
    </lineage>
</organism>
<evidence type="ECO:0000313" key="10">
    <source>
        <dbReference type="EMBL" id="WEJ62104.1"/>
    </source>
</evidence>
<keyword evidence="6 8" id="KW-1133">Transmembrane helix</keyword>
<dbReference type="InterPro" id="IPR050297">
    <property type="entry name" value="LipidA_mod_glycosyltrf_83"/>
</dbReference>
<comment type="subcellular location">
    <subcellularLocation>
        <location evidence="1">Cell membrane</location>
        <topology evidence="1">Multi-pass membrane protein</topology>
    </subcellularLocation>
</comment>
<evidence type="ECO:0000256" key="3">
    <source>
        <dbReference type="ARBA" id="ARBA00022676"/>
    </source>
</evidence>
<name>A0ABY8C871_9GAMM</name>
<evidence type="ECO:0000256" key="2">
    <source>
        <dbReference type="ARBA" id="ARBA00022475"/>
    </source>
</evidence>
<protein>
    <submittedName>
        <fullName evidence="10">Glycosyltransferase family 39 protein</fullName>
    </submittedName>
</protein>
<feature type="transmembrane region" description="Helical" evidence="8">
    <location>
        <begin position="156"/>
        <end position="187"/>
    </location>
</feature>
<feature type="transmembrane region" description="Helical" evidence="8">
    <location>
        <begin position="109"/>
        <end position="129"/>
    </location>
</feature>
<keyword evidence="2" id="KW-1003">Cell membrane</keyword>
<proteinExistence type="predicted"/>
<accession>A0ABY8C871</accession>
<feature type="transmembrane region" description="Helical" evidence="8">
    <location>
        <begin position="303"/>
        <end position="321"/>
    </location>
</feature>
<keyword evidence="4" id="KW-0808">Transferase</keyword>
<evidence type="ECO:0000256" key="4">
    <source>
        <dbReference type="ARBA" id="ARBA00022679"/>
    </source>
</evidence>
<evidence type="ECO:0000256" key="8">
    <source>
        <dbReference type="SAM" id="Phobius"/>
    </source>
</evidence>
<evidence type="ECO:0000259" key="9">
    <source>
        <dbReference type="Pfam" id="PF13231"/>
    </source>
</evidence>
<dbReference type="RefSeq" id="WP_275594361.1">
    <property type="nucleotide sequence ID" value="NZ_CP102381.1"/>
</dbReference>
<evidence type="ECO:0000313" key="11">
    <source>
        <dbReference type="Proteomes" id="UP001222275"/>
    </source>
</evidence>
<keyword evidence="7 8" id="KW-0472">Membrane</keyword>
<feature type="domain" description="Glycosyltransferase RgtA/B/C/D-like" evidence="9">
    <location>
        <begin position="52"/>
        <end position="216"/>
    </location>
</feature>
<feature type="transmembrane region" description="Helical" evidence="8">
    <location>
        <begin position="251"/>
        <end position="267"/>
    </location>
</feature>
<reference evidence="10 11" key="1">
    <citation type="submission" date="2022-06" db="EMBL/GenBank/DDBJ databases">
        <title>Thiomicrohabdus sp. nov, an obligately chemolithoautotrophic, sulfur-oxidizing bacterium isolated from beach of Guanyin Mountain. Amoy.</title>
        <authorList>
            <person name="Zhu H."/>
        </authorList>
    </citation>
    <scope>NUCLEOTIDE SEQUENCE [LARGE SCALE GENOMIC DNA]</scope>
    <source>
        <strain evidence="10 11">XGS-01</strain>
    </source>
</reference>
<dbReference type="EMBL" id="CP102381">
    <property type="protein sequence ID" value="WEJ62104.1"/>
    <property type="molecule type" value="Genomic_DNA"/>
</dbReference>
<evidence type="ECO:0000256" key="6">
    <source>
        <dbReference type="ARBA" id="ARBA00022989"/>
    </source>
</evidence>
<dbReference type="PANTHER" id="PTHR33908:SF11">
    <property type="entry name" value="MEMBRANE PROTEIN"/>
    <property type="match status" value="1"/>
</dbReference>
<evidence type="ECO:0000256" key="5">
    <source>
        <dbReference type="ARBA" id="ARBA00022692"/>
    </source>
</evidence>
<dbReference type="PANTHER" id="PTHR33908">
    <property type="entry name" value="MANNOSYLTRANSFERASE YKCB-RELATED"/>
    <property type="match status" value="1"/>
</dbReference>
<feature type="transmembrane region" description="Helical" evidence="8">
    <location>
        <begin position="328"/>
        <end position="352"/>
    </location>
</feature>
<evidence type="ECO:0000256" key="7">
    <source>
        <dbReference type="ARBA" id="ARBA00023136"/>
    </source>
</evidence>
<dbReference type="InterPro" id="IPR038731">
    <property type="entry name" value="RgtA/B/C-like"/>
</dbReference>
<keyword evidence="3" id="KW-0328">Glycosyltransferase</keyword>
<dbReference type="Pfam" id="PF13231">
    <property type="entry name" value="PMT_2"/>
    <property type="match status" value="1"/>
</dbReference>
<feature type="transmembrane region" description="Helical" evidence="8">
    <location>
        <begin position="279"/>
        <end position="297"/>
    </location>
</feature>
<keyword evidence="11" id="KW-1185">Reference proteome</keyword>
<feature type="transmembrane region" description="Helical" evidence="8">
    <location>
        <begin position="76"/>
        <end position="97"/>
    </location>
</feature>
<evidence type="ECO:0000256" key="1">
    <source>
        <dbReference type="ARBA" id="ARBA00004651"/>
    </source>
</evidence>